<dbReference type="EMBL" id="MT498043">
    <property type="protein sequence ID" value="QPK40205.1"/>
    <property type="molecule type" value="Genomic_DNA"/>
</dbReference>
<keyword evidence="2" id="KW-1185">Reference proteome</keyword>
<name>A0A7T0IFI0_9CAUD</name>
<accession>A0A7T0IFI0</accession>
<reference evidence="1 2" key="1">
    <citation type="submission" date="2020-05" db="EMBL/GenBank/DDBJ databases">
        <authorList>
            <person name="Bohanan V.A."/>
            <person name="Brazelton B.R."/>
            <person name="Coffey L.M."/>
            <person name="Donovan A.R."/>
            <person name="Gales A.C."/>
            <person name="Glasscock A.J."/>
            <person name="Grill M."/>
            <person name="Harper M.C."/>
            <person name="Hollowell C.E."/>
            <person name="Liu T.Y."/>
            <person name="Mansour C."/>
            <person name="McDowell A.D."/>
            <person name="Miller T.E."/>
            <person name="Nash A.G."/>
            <person name="Seo J."/>
            <person name="Sherman Z.A."/>
            <person name="Albert R.M."/>
            <person name="Ayala A."/>
            <person name="Monti D.L."/>
            <person name="Garlena R.A."/>
            <person name="Russell D.A."/>
            <person name="Pope W.H."/>
            <person name="Jacobs-Sera D."/>
            <person name="Hatfull G.F."/>
        </authorList>
    </citation>
    <scope>NUCLEOTIDE SEQUENCE [LARGE SCALE GENOMIC DNA]</scope>
</reference>
<organism evidence="1 2">
    <name type="scientific">Arthrobacter phage Jinkies</name>
    <dbReference type="NCBI Taxonomy" id="2743903"/>
    <lineage>
        <taxon>Viruses</taxon>
        <taxon>Duplodnaviria</taxon>
        <taxon>Heunggongvirae</taxon>
        <taxon>Uroviricota</taxon>
        <taxon>Caudoviricetes</taxon>
        <taxon>Berryhillviridae</taxon>
        <taxon>Jinkiesvirus</taxon>
        <taxon>Jinkiesvirus jinkies</taxon>
    </lineage>
</organism>
<sequence length="98" mass="10715">MPKDNTPLGHVRDILDSVHDWQGHEGSTDATRIAELLEAQIIIGVELVERQSRIAHEAETANLLAYLNAAASRSLRCDPSESVLKSVQASIEERLGLS</sequence>
<protein>
    <submittedName>
        <fullName evidence="1">Uncharacterized protein</fullName>
    </submittedName>
</protein>
<proteinExistence type="predicted"/>
<dbReference type="Proteomes" id="UP000594363">
    <property type="component" value="Segment"/>
</dbReference>
<evidence type="ECO:0000313" key="2">
    <source>
        <dbReference type="Proteomes" id="UP000594363"/>
    </source>
</evidence>
<evidence type="ECO:0000313" key="1">
    <source>
        <dbReference type="EMBL" id="QPK40205.1"/>
    </source>
</evidence>
<gene>
    <name evidence="1" type="primary">74</name>
    <name evidence="1" type="ORF">SEA_JINKIES_74</name>
</gene>